<comment type="caution">
    <text evidence="2">The sequence shown here is derived from an EMBL/GenBank/DDBJ whole genome shotgun (WGS) entry which is preliminary data.</text>
</comment>
<evidence type="ECO:0000313" key="2">
    <source>
        <dbReference type="EMBL" id="KAK3701034.1"/>
    </source>
</evidence>
<gene>
    <name evidence="2" type="ORF">RRG08_063287</name>
</gene>
<sequence length="151" mass="16780">MERTSKYLYGKYSEEQLKNALDALRDRGLLYSKASKDFGVPKSTIKDHFNGQSVQGKKAGRACSIPEDIENNSVDKFIAATAAGLPLTKRQVLVKLGILVKNLGLKTQFKNGVPGDNCWRALKSRGPDLVIRKFESCPTNCMRRVNYAVVD</sequence>
<keyword evidence="3" id="KW-1185">Reference proteome</keyword>
<accession>A0AAE0XP39</accession>
<dbReference type="Gene3D" id="1.10.10.60">
    <property type="entry name" value="Homeodomain-like"/>
    <property type="match status" value="1"/>
</dbReference>
<dbReference type="Pfam" id="PF05225">
    <property type="entry name" value="HTH_psq"/>
    <property type="match status" value="1"/>
</dbReference>
<feature type="domain" description="HTH psq-type" evidence="1">
    <location>
        <begin position="13"/>
        <end position="51"/>
    </location>
</feature>
<dbReference type="AlphaFoldDB" id="A0AAE0XP39"/>
<dbReference type="InterPro" id="IPR007889">
    <property type="entry name" value="HTH_Psq"/>
</dbReference>
<organism evidence="2 3">
    <name type="scientific">Elysia crispata</name>
    <name type="common">lettuce slug</name>
    <dbReference type="NCBI Taxonomy" id="231223"/>
    <lineage>
        <taxon>Eukaryota</taxon>
        <taxon>Metazoa</taxon>
        <taxon>Spiralia</taxon>
        <taxon>Lophotrochozoa</taxon>
        <taxon>Mollusca</taxon>
        <taxon>Gastropoda</taxon>
        <taxon>Heterobranchia</taxon>
        <taxon>Euthyneura</taxon>
        <taxon>Panpulmonata</taxon>
        <taxon>Sacoglossa</taxon>
        <taxon>Placobranchoidea</taxon>
        <taxon>Plakobranchidae</taxon>
        <taxon>Elysia</taxon>
    </lineage>
</organism>
<evidence type="ECO:0000259" key="1">
    <source>
        <dbReference type="Pfam" id="PF05225"/>
    </source>
</evidence>
<dbReference type="SUPFAM" id="SSF46689">
    <property type="entry name" value="Homeodomain-like"/>
    <property type="match status" value="1"/>
</dbReference>
<reference evidence="2" key="1">
    <citation type="journal article" date="2023" name="G3 (Bethesda)">
        <title>A reference genome for the long-term kleptoplast-retaining sea slug Elysia crispata morphotype clarki.</title>
        <authorList>
            <person name="Eastman K.E."/>
            <person name="Pendleton A.L."/>
            <person name="Shaikh M.A."/>
            <person name="Suttiyut T."/>
            <person name="Ogas R."/>
            <person name="Tomko P."/>
            <person name="Gavelis G."/>
            <person name="Widhalm J.R."/>
            <person name="Wisecaver J.H."/>
        </authorList>
    </citation>
    <scope>NUCLEOTIDE SEQUENCE</scope>
    <source>
        <strain evidence="2">ECLA1</strain>
    </source>
</reference>
<evidence type="ECO:0000313" key="3">
    <source>
        <dbReference type="Proteomes" id="UP001283361"/>
    </source>
</evidence>
<name>A0AAE0XP39_9GAST</name>
<protein>
    <recommendedName>
        <fullName evidence="1">HTH psq-type domain-containing protein</fullName>
    </recommendedName>
</protein>
<dbReference type="Proteomes" id="UP001283361">
    <property type="component" value="Unassembled WGS sequence"/>
</dbReference>
<dbReference type="EMBL" id="JAWDGP010007899">
    <property type="protein sequence ID" value="KAK3701034.1"/>
    <property type="molecule type" value="Genomic_DNA"/>
</dbReference>
<dbReference type="GO" id="GO:0003677">
    <property type="term" value="F:DNA binding"/>
    <property type="evidence" value="ECO:0007669"/>
    <property type="project" value="InterPro"/>
</dbReference>
<proteinExistence type="predicted"/>
<dbReference type="InterPro" id="IPR009057">
    <property type="entry name" value="Homeodomain-like_sf"/>
</dbReference>